<dbReference type="AlphaFoldDB" id="A0A9W4XG59"/>
<keyword evidence="3" id="KW-0472">Membrane</keyword>
<gene>
    <name evidence="5" type="ORF">PDIGIT_LOCUS369</name>
</gene>
<accession>A0A9W4XG59</accession>
<dbReference type="EMBL" id="CAOQHR010000001">
    <property type="protein sequence ID" value="CAI6235098.1"/>
    <property type="molecule type" value="Genomic_DNA"/>
</dbReference>
<keyword evidence="1" id="KW-0343">GTPase activation</keyword>
<dbReference type="OrthoDB" id="206700at2759"/>
<dbReference type="GO" id="GO:0005096">
    <property type="term" value="F:GTPase activator activity"/>
    <property type="evidence" value="ECO:0007669"/>
    <property type="project" value="UniProtKB-KW"/>
</dbReference>
<dbReference type="Gene3D" id="1.10.8.1310">
    <property type="match status" value="1"/>
</dbReference>
<proteinExistence type="predicted"/>
<reference evidence="5" key="1">
    <citation type="submission" date="2023-01" db="EMBL/GenBank/DDBJ databases">
        <authorList>
            <person name="Van Ghelder C."/>
            <person name="Rancurel C."/>
        </authorList>
    </citation>
    <scope>NUCLEOTIDE SEQUENCE</scope>
    <source>
        <strain evidence="5">CNCM I-4278</strain>
    </source>
</reference>
<dbReference type="InterPro" id="IPR000195">
    <property type="entry name" value="Rab-GAP-TBC_dom"/>
</dbReference>
<dbReference type="Gene3D" id="1.10.472.80">
    <property type="entry name" value="Ypt/Rab-GAP domain of gyp1p, domain 3"/>
    <property type="match status" value="1"/>
</dbReference>
<feature type="transmembrane region" description="Helical" evidence="3">
    <location>
        <begin position="384"/>
        <end position="403"/>
    </location>
</feature>
<feature type="region of interest" description="Disordered" evidence="2">
    <location>
        <begin position="1"/>
        <end position="26"/>
    </location>
</feature>
<evidence type="ECO:0000313" key="5">
    <source>
        <dbReference type="EMBL" id="CAI6235098.1"/>
    </source>
</evidence>
<keyword evidence="3" id="KW-0812">Transmembrane</keyword>
<comment type="caution">
    <text evidence="5">The sequence shown here is derived from an EMBL/GenBank/DDBJ whole genome shotgun (WGS) entry which is preliminary data.</text>
</comment>
<evidence type="ECO:0000256" key="3">
    <source>
        <dbReference type="SAM" id="Phobius"/>
    </source>
</evidence>
<dbReference type="PROSITE" id="PS50086">
    <property type="entry name" value="TBC_RABGAP"/>
    <property type="match status" value="1"/>
</dbReference>
<feature type="compositionally biased region" description="Basic and acidic residues" evidence="2">
    <location>
        <begin position="72"/>
        <end position="95"/>
    </location>
</feature>
<dbReference type="PANTHER" id="PTHR20913">
    <property type="entry name" value="TBC1 DOMAIN FAMILY MEMBER 20/GTPASE"/>
    <property type="match status" value="1"/>
</dbReference>
<keyword evidence="6" id="KW-1185">Reference proteome</keyword>
<feature type="transmembrane region" description="Helical" evidence="3">
    <location>
        <begin position="250"/>
        <end position="271"/>
    </location>
</feature>
<dbReference type="InterPro" id="IPR045913">
    <property type="entry name" value="TBC20/Gyp8-like"/>
</dbReference>
<dbReference type="GO" id="GO:0006888">
    <property type="term" value="P:endoplasmic reticulum to Golgi vesicle-mediated transport"/>
    <property type="evidence" value="ECO:0007669"/>
    <property type="project" value="TreeGrafter"/>
</dbReference>
<feature type="compositionally biased region" description="Low complexity" evidence="2">
    <location>
        <begin position="1"/>
        <end position="17"/>
    </location>
</feature>
<dbReference type="SUPFAM" id="SSF47923">
    <property type="entry name" value="Ypt/Rab-GAP domain of gyp1p"/>
    <property type="match status" value="2"/>
</dbReference>
<evidence type="ECO:0000313" key="6">
    <source>
        <dbReference type="Proteomes" id="UP001152607"/>
    </source>
</evidence>
<dbReference type="Pfam" id="PF00566">
    <property type="entry name" value="RabGAP-TBC"/>
    <property type="match status" value="1"/>
</dbReference>
<dbReference type="Proteomes" id="UP001152607">
    <property type="component" value="Unassembled WGS sequence"/>
</dbReference>
<evidence type="ECO:0000256" key="1">
    <source>
        <dbReference type="ARBA" id="ARBA00022468"/>
    </source>
</evidence>
<organism evidence="5 6">
    <name type="scientific">Periconia digitata</name>
    <dbReference type="NCBI Taxonomy" id="1303443"/>
    <lineage>
        <taxon>Eukaryota</taxon>
        <taxon>Fungi</taxon>
        <taxon>Dikarya</taxon>
        <taxon>Ascomycota</taxon>
        <taxon>Pezizomycotina</taxon>
        <taxon>Dothideomycetes</taxon>
        <taxon>Pleosporomycetidae</taxon>
        <taxon>Pleosporales</taxon>
        <taxon>Massarineae</taxon>
        <taxon>Periconiaceae</taxon>
        <taxon>Periconia</taxon>
    </lineage>
</organism>
<protein>
    <recommendedName>
        <fullName evidence="4">Rab-GAP TBC domain-containing protein</fullName>
    </recommendedName>
</protein>
<keyword evidence="3" id="KW-1133">Transmembrane helix</keyword>
<evidence type="ECO:0000259" key="4">
    <source>
        <dbReference type="PROSITE" id="PS50086"/>
    </source>
</evidence>
<feature type="region of interest" description="Disordered" evidence="2">
    <location>
        <begin position="63"/>
        <end position="106"/>
    </location>
</feature>
<dbReference type="InterPro" id="IPR035969">
    <property type="entry name" value="Rab-GAP_TBC_sf"/>
</dbReference>
<sequence>MPSRPASRTPPSRSVSSDLTSEEKEKADLVTAACRDRNLDTLIHLATTRLGLVSDPLRRTAWPILLGCPDPNRPRERDPDKDADNDDTSPREPPHLDQPSANVLPRHKEEEQVALDVHRAFVFYPKNESEKQLDRRKEELSDLIIHVLRHHPTLSYFQGYHDIAQVFLLVLGPQDAPAAVARLSLLRIRDFMLSKLEPAMSQLELLRPLIATADPPLYNHLPKHRPAFALAGTITLFAHFIREYKDVARLFDFFLAQHAVIPIYFFAAVVLSRRDEILEIDQEDEDIMSAILGKLPEPFDIEFHIARAVELYERLPPESLVGWEWWRISSSSVLKTSPTPFHLSQTSLEEGEKLLQKQEKEIRHRQTWDNATVRVKMVRRHLWLYRRHGAVGVAIIIGVYAMWLGRAHTRPGLSPVVDLLKKLAGALL</sequence>
<name>A0A9W4XG59_9PLEO</name>
<feature type="domain" description="Rab-GAP TBC" evidence="4">
    <location>
        <begin position="52"/>
        <end position="258"/>
    </location>
</feature>
<dbReference type="GO" id="GO:0005789">
    <property type="term" value="C:endoplasmic reticulum membrane"/>
    <property type="evidence" value="ECO:0007669"/>
    <property type="project" value="TreeGrafter"/>
</dbReference>
<dbReference type="PANTHER" id="PTHR20913:SF7">
    <property type="entry name" value="RE60063P"/>
    <property type="match status" value="1"/>
</dbReference>
<evidence type="ECO:0000256" key="2">
    <source>
        <dbReference type="SAM" id="MobiDB-lite"/>
    </source>
</evidence>
<dbReference type="SMART" id="SM00164">
    <property type="entry name" value="TBC"/>
    <property type="match status" value="1"/>
</dbReference>